<comment type="caution">
    <text evidence="1">The sequence shown here is derived from an EMBL/GenBank/DDBJ whole genome shotgun (WGS) entry which is preliminary data.</text>
</comment>
<sequence>MSIDPQINLDLDRFNNLISSRFDISHQNLIHNIPTQTYHSRKSIKTNSVAFKLFSNDTQPQILNLNSSVNHKINDSHQPCYPLESIPVKRFRDYKDESKQQRKLRRNQILSVALNASDIPKLACQIPANSSHKNTFYRIKKIKDHASSNLDSTNSQLLNSPQSSKETNLAFLDTFNQSIPQIHRTPSTSAINPGLSEIQHLAKPTTNFYTKTQKRKRRRQRQKYRAFNRNHIQPQTKLAILSYI</sequence>
<name>A0A9Q3DF22_9BASI</name>
<evidence type="ECO:0000313" key="1">
    <source>
        <dbReference type="EMBL" id="MBW0499805.1"/>
    </source>
</evidence>
<dbReference type="AlphaFoldDB" id="A0A9Q3DF22"/>
<organism evidence="1 2">
    <name type="scientific">Austropuccinia psidii MF-1</name>
    <dbReference type="NCBI Taxonomy" id="1389203"/>
    <lineage>
        <taxon>Eukaryota</taxon>
        <taxon>Fungi</taxon>
        <taxon>Dikarya</taxon>
        <taxon>Basidiomycota</taxon>
        <taxon>Pucciniomycotina</taxon>
        <taxon>Pucciniomycetes</taxon>
        <taxon>Pucciniales</taxon>
        <taxon>Sphaerophragmiaceae</taxon>
        <taxon>Austropuccinia</taxon>
    </lineage>
</organism>
<dbReference type="EMBL" id="AVOT02015470">
    <property type="protein sequence ID" value="MBW0499805.1"/>
    <property type="molecule type" value="Genomic_DNA"/>
</dbReference>
<reference evidence="1" key="1">
    <citation type="submission" date="2021-03" db="EMBL/GenBank/DDBJ databases">
        <title>Draft genome sequence of rust myrtle Austropuccinia psidii MF-1, a brazilian biotype.</title>
        <authorList>
            <person name="Quecine M.C."/>
            <person name="Pachon D.M.R."/>
            <person name="Bonatelli M.L."/>
            <person name="Correr F.H."/>
            <person name="Franceschini L.M."/>
            <person name="Leite T.F."/>
            <person name="Margarido G.R.A."/>
            <person name="Almeida C.A."/>
            <person name="Ferrarezi J.A."/>
            <person name="Labate C.A."/>
        </authorList>
    </citation>
    <scope>NUCLEOTIDE SEQUENCE</scope>
    <source>
        <strain evidence="1">MF-1</strain>
    </source>
</reference>
<dbReference type="OrthoDB" id="2507555at2759"/>
<dbReference type="Proteomes" id="UP000765509">
    <property type="component" value="Unassembled WGS sequence"/>
</dbReference>
<accession>A0A9Q3DF22</accession>
<evidence type="ECO:0000313" key="2">
    <source>
        <dbReference type="Proteomes" id="UP000765509"/>
    </source>
</evidence>
<keyword evidence="2" id="KW-1185">Reference proteome</keyword>
<protein>
    <submittedName>
        <fullName evidence="1">Uncharacterized protein</fullName>
    </submittedName>
</protein>
<gene>
    <name evidence="1" type="ORF">O181_039520</name>
</gene>
<proteinExistence type="predicted"/>